<evidence type="ECO:0000256" key="7">
    <source>
        <dbReference type="SAM" id="MobiDB-lite"/>
    </source>
</evidence>
<evidence type="ECO:0000256" key="2">
    <source>
        <dbReference type="ARBA" id="ARBA00008873"/>
    </source>
</evidence>
<dbReference type="PANTHER" id="PTHR45820">
    <property type="entry name" value="FI23527P1"/>
    <property type="match status" value="1"/>
</dbReference>
<keyword evidence="5 8" id="KW-1133">Transmembrane helix</keyword>
<evidence type="ECO:0000256" key="1">
    <source>
        <dbReference type="ARBA" id="ARBA00004141"/>
    </source>
</evidence>
<feature type="compositionally biased region" description="Low complexity" evidence="7">
    <location>
        <begin position="77"/>
        <end position="95"/>
    </location>
</feature>
<feature type="domain" description="Cation efflux protein cytoplasmic" evidence="9">
    <location>
        <begin position="406"/>
        <end position="470"/>
    </location>
</feature>
<feature type="region of interest" description="Disordered" evidence="7">
    <location>
        <begin position="203"/>
        <end position="223"/>
    </location>
</feature>
<comment type="subcellular location">
    <subcellularLocation>
        <location evidence="1">Membrane</location>
        <topology evidence="1">Multi-pass membrane protein</topology>
    </subcellularLocation>
</comment>
<evidence type="ECO:0000256" key="6">
    <source>
        <dbReference type="ARBA" id="ARBA00023136"/>
    </source>
</evidence>
<dbReference type="SUPFAM" id="SSF161111">
    <property type="entry name" value="Cation efflux protein transmembrane domain-like"/>
    <property type="match status" value="1"/>
</dbReference>
<feature type="region of interest" description="Disordered" evidence="7">
    <location>
        <begin position="67"/>
        <end position="129"/>
    </location>
</feature>
<accession>A0ABD1KA94</accession>
<keyword evidence="4" id="KW-0862">Zinc</keyword>
<comment type="similarity">
    <text evidence="2">Belongs to the cation diffusion facilitator (CDF) transporter (TC 2.A.4) family. SLC30A subfamily.</text>
</comment>
<organism evidence="10 11">
    <name type="scientific">Coilia grayii</name>
    <name type="common">Gray's grenadier anchovy</name>
    <dbReference type="NCBI Taxonomy" id="363190"/>
    <lineage>
        <taxon>Eukaryota</taxon>
        <taxon>Metazoa</taxon>
        <taxon>Chordata</taxon>
        <taxon>Craniata</taxon>
        <taxon>Vertebrata</taxon>
        <taxon>Euteleostomi</taxon>
        <taxon>Actinopterygii</taxon>
        <taxon>Neopterygii</taxon>
        <taxon>Teleostei</taxon>
        <taxon>Clupei</taxon>
        <taxon>Clupeiformes</taxon>
        <taxon>Clupeoidei</taxon>
        <taxon>Engraulidae</taxon>
        <taxon>Coilinae</taxon>
        <taxon>Coilia</taxon>
    </lineage>
</organism>
<evidence type="ECO:0000256" key="5">
    <source>
        <dbReference type="ARBA" id="ARBA00022989"/>
    </source>
</evidence>
<evidence type="ECO:0000256" key="8">
    <source>
        <dbReference type="SAM" id="Phobius"/>
    </source>
</evidence>
<evidence type="ECO:0000256" key="3">
    <source>
        <dbReference type="ARBA" id="ARBA00022692"/>
    </source>
</evidence>
<protein>
    <recommendedName>
        <fullName evidence="9">Cation efflux protein cytoplasmic domain-containing protein</fullName>
    </recommendedName>
</protein>
<evidence type="ECO:0000259" key="9">
    <source>
        <dbReference type="Pfam" id="PF16916"/>
    </source>
</evidence>
<gene>
    <name evidence="10" type="ORF">ACEWY4_008206</name>
</gene>
<feature type="compositionally biased region" description="Pro residues" evidence="7">
    <location>
        <begin position="67"/>
        <end position="76"/>
    </location>
</feature>
<proteinExistence type="inferred from homology"/>
<comment type="caution">
    <text evidence="10">The sequence shown here is derived from an EMBL/GenBank/DDBJ whole genome shotgun (WGS) entry which is preliminary data.</text>
</comment>
<name>A0ABD1KA94_9TELE</name>
<evidence type="ECO:0000313" key="11">
    <source>
        <dbReference type="Proteomes" id="UP001591681"/>
    </source>
</evidence>
<keyword evidence="11" id="KW-1185">Reference proteome</keyword>
<keyword evidence="3 8" id="KW-0812">Transmembrane</keyword>
<dbReference type="InterPro" id="IPR027470">
    <property type="entry name" value="Cation_efflux_CTD"/>
</dbReference>
<keyword evidence="6 8" id="KW-0472">Membrane</keyword>
<dbReference type="AlphaFoldDB" id="A0ABD1KA94"/>
<feature type="region of interest" description="Disordered" evidence="7">
    <location>
        <begin position="255"/>
        <end position="325"/>
    </location>
</feature>
<evidence type="ECO:0000256" key="4">
    <source>
        <dbReference type="ARBA" id="ARBA00022833"/>
    </source>
</evidence>
<dbReference type="SUPFAM" id="SSF160240">
    <property type="entry name" value="Cation efflux protein cytoplasmic domain-like"/>
    <property type="match status" value="1"/>
</dbReference>
<feature type="transmembrane region" description="Helical" evidence="8">
    <location>
        <begin position="173"/>
        <end position="194"/>
    </location>
</feature>
<dbReference type="InterPro" id="IPR036837">
    <property type="entry name" value="Cation_efflux_CTD_sf"/>
</dbReference>
<dbReference type="Proteomes" id="UP001591681">
    <property type="component" value="Unassembled WGS sequence"/>
</dbReference>
<feature type="transmembrane region" description="Helical" evidence="8">
    <location>
        <begin position="12"/>
        <end position="32"/>
    </location>
</feature>
<dbReference type="Pfam" id="PF16916">
    <property type="entry name" value="ZT_dimer"/>
    <property type="match status" value="1"/>
</dbReference>
<feature type="transmembrane region" description="Helical" evidence="8">
    <location>
        <begin position="139"/>
        <end position="161"/>
    </location>
</feature>
<reference evidence="10 11" key="1">
    <citation type="submission" date="2024-09" db="EMBL/GenBank/DDBJ databases">
        <title>A chromosome-level genome assembly of Gray's grenadier anchovy, Coilia grayii.</title>
        <authorList>
            <person name="Fu Z."/>
        </authorList>
    </citation>
    <scope>NUCLEOTIDE SEQUENCE [LARGE SCALE GENOMIC DNA]</scope>
    <source>
        <strain evidence="10">G4</strain>
        <tissue evidence="10">Muscle</tissue>
    </source>
</reference>
<dbReference type="GO" id="GO:0016020">
    <property type="term" value="C:membrane"/>
    <property type="evidence" value="ECO:0007669"/>
    <property type="project" value="UniProtKB-SubCell"/>
</dbReference>
<dbReference type="PANTHER" id="PTHR45820:SF6">
    <property type="entry name" value="ZINC_CADMIUM RESISTANCE PROTEIN-LIKE"/>
    <property type="match status" value="1"/>
</dbReference>
<dbReference type="InterPro" id="IPR027469">
    <property type="entry name" value="Cation_efflux_TMD_sf"/>
</dbReference>
<sequence>MDGHVRLRSNHIGQRCVLGLTLLLLLFEVIVSRLCNCLINMVDSFHTLYILFHLALRHLWAGQRPVGPSPSSPIPPATSSQPPSSPHISLSSTHSGLHPDLTETAQEPASIPTTPTPTPTPTQDSPLSEPRVVARIQPFGALVSALLVASLCVSVTLEILHHALQPHPIQRPILATVASALSLLFNTAVLGLTWTRPLGASAGFPSTTESPQSGLASVTEDELTRGGLGDGSLLFCNPAASSVLDGKPVAPVAPDSLGCDRHEVLPSAEPKASKDPPNDSPQHKSRRLELEDCPSRLPTHTGHTGLTAALNPPPLSEPNGAPSTAQRSSCLRVKTAILRDLLCPCLALANALTALLGSPDCHHPEEACSDLVYLDPAVSTVAVLVLLAFTLPQVHRLGLLLLQSCPPGLSVPELRNRLVAVRGVEGVHELHVWQLTESCLVASVHVHVNAQHWWEGPNKVVAGVTETLHHAGVSLCTVQPEVLNEDISGEIVLPAVPSAVGDWPCTLPCGKECLKKLCCSPLTHEDKRDHAPPGGDEDREAQQAVVIENTFL</sequence>
<feature type="compositionally biased region" description="Polar residues" evidence="7">
    <location>
        <begin position="204"/>
        <end position="216"/>
    </location>
</feature>
<dbReference type="EMBL" id="JBHFQA010000007">
    <property type="protein sequence ID" value="KAL2096058.1"/>
    <property type="molecule type" value="Genomic_DNA"/>
</dbReference>
<dbReference type="Gene3D" id="1.20.1510.10">
    <property type="entry name" value="Cation efflux protein transmembrane domain"/>
    <property type="match status" value="1"/>
</dbReference>
<evidence type="ECO:0000313" key="10">
    <source>
        <dbReference type="EMBL" id="KAL2096058.1"/>
    </source>
</evidence>